<dbReference type="Proteomes" id="UP000030765">
    <property type="component" value="Unassembled WGS sequence"/>
</dbReference>
<keyword evidence="2" id="KW-0732">Signal</keyword>
<dbReference type="EMBL" id="KE525327">
    <property type="protein sequence ID" value="KFB47083.1"/>
    <property type="molecule type" value="Genomic_DNA"/>
</dbReference>
<dbReference type="AlphaFoldDB" id="A0A084WA39"/>
<keyword evidence="5" id="KW-1185">Reference proteome</keyword>
<feature type="region of interest" description="Disordered" evidence="1">
    <location>
        <begin position="65"/>
        <end position="104"/>
    </location>
</feature>
<reference evidence="4" key="2">
    <citation type="submission" date="2020-05" db="UniProtKB">
        <authorList>
            <consortium name="EnsemblMetazoa"/>
        </authorList>
    </citation>
    <scope>IDENTIFICATION</scope>
</reference>
<proteinExistence type="predicted"/>
<dbReference type="EnsemblMetazoa" id="ASIC015127-RA">
    <property type="protein sequence ID" value="ASIC015127-PA"/>
    <property type="gene ID" value="ASIC015127"/>
</dbReference>
<evidence type="ECO:0000313" key="3">
    <source>
        <dbReference type="EMBL" id="KFB47083.1"/>
    </source>
</evidence>
<organism evidence="3">
    <name type="scientific">Anopheles sinensis</name>
    <name type="common">Mosquito</name>
    <dbReference type="NCBI Taxonomy" id="74873"/>
    <lineage>
        <taxon>Eukaryota</taxon>
        <taxon>Metazoa</taxon>
        <taxon>Ecdysozoa</taxon>
        <taxon>Arthropoda</taxon>
        <taxon>Hexapoda</taxon>
        <taxon>Insecta</taxon>
        <taxon>Pterygota</taxon>
        <taxon>Neoptera</taxon>
        <taxon>Endopterygota</taxon>
        <taxon>Diptera</taxon>
        <taxon>Nematocera</taxon>
        <taxon>Culicoidea</taxon>
        <taxon>Culicidae</taxon>
        <taxon>Anophelinae</taxon>
        <taxon>Anopheles</taxon>
    </lineage>
</organism>
<dbReference type="VEuPathDB" id="VectorBase:ASIC015127"/>
<evidence type="ECO:0000256" key="1">
    <source>
        <dbReference type="SAM" id="MobiDB-lite"/>
    </source>
</evidence>
<evidence type="ECO:0000313" key="5">
    <source>
        <dbReference type="Proteomes" id="UP000030765"/>
    </source>
</evidence>
<sequence length="104" mass="11269">MKPLTRSAIILCGAIFVANYCLEGVQGAAEDEKCQWNYECCEPDEASGQCKTLCPTPTIICPTEGSVQPPTKNSARKRKDLGATSTPRRCKHHDRCVAGGKETP</sequence>
<feature type="signal peptide" evidence="2">
    <location>
        <begin position="1"/>
        <end position="27"/>
    </location>
</feature>
<dbReference type="EMBL" id="ATLV01022022">
    <property type="status" value="NOT_ANNOTATED_CDS"/>
    <property type="molecule type" value="Genomic_DNA"/>
</dbReference>
<reference evidence="3 5" key="1">
    <citation type="journal article" date="2014" name="BMC Genomics">
        <title>Genome sequence of Anopheles sinensis provides insight into genetics basis of mosquito competence for malaria parasites.</title>
        <authorList>
            <person name="Zhou D."/>
            <person name="Zhang D."/>
            <person name="Ding G."/>
            <person name="Shi L."/>
            <person name="Hou Q."/>
            <person name="Ye Y."/>
            <person name="Xu Y."/>
            <person name="Zhou H."/>
            <person name="Xiong C."/>
            <person name="Li S."/>
            <person name="Yu J."/>
            <person name="Hong S."/>
            <person name="Yu X."/>
            <person name="Zou P."/>
            <person name="Chen C."/>
            <person name="Chang X."/>
            <person name="Wang W."/>
            <person name="Lv Y."/>
            <person name="Sun Y."/>
            <person name="Ma L."/>
            <person name="Shen B."/>
            <person name="Zhu C."/>
        </authorList>
    </citation>
    <scope>NUCLEOTIDE SEQUENCE [LARGE SCALE GENOMIC DNA]</scope>
</reference>
<dbReference type="EMBL" id="ATLV01022021">
    <property type="status" value="NOT_ANNOTATED_CDS"/>
    <property type="molecule type" value="Genomic_DNA"/>
</dbReference>
<accession>A0A084WA39</accession>
<evidence type="ECO:0000313" key="4">
    <source>
        <dbReference type="EnsemblMetazoa" id="ASIC015127-PA"/>
    </source>
</evidence>
<protein>
    <submittedName>
        <fullName evidence="3">AGAP013459-PA-like protein</fullName>
    </submittedName>
</protein>
<feature type="chain" id="PRO_5001784566" evidence="2">
    <location>
        <begin position="28"/>
        <end position="104"/>
    </location>
</feature>
<gene>
    <name evidence="3" type="ORF">ZHAS_00015127</name>
</gene>
<evidence type="ECO:0000256" key="2">
    <source>
        <dbReference type="SAM" id="SignalP"/>
    </source>
</evidence>
<name>A0A084WA39_ANOSI</name>